<dbReference type="PANTHER" id="PTHR21879:SF10">
    <property type="entry name" value="LP14110P"/>
    <property type="match status" value="1"/>
</dbReference>
<name>A0A336MHL8_CULSO</name>
<protein>
    <submittedName>
        <fullName evidence="3">CSON001867 protein</fullName>
    </submittedName>
</protein>
<dbReference type="AlphaFoldDB" id="A0A336MHL8"/>
<dbReference type="GO" id="GO:0016020">
    <property type="term" value="C:membrane"/>
    <property type="evidence" value="ECO:0007669"/>
    <property type="project" value="TreeGrafter"/>
</dbReference>
<feature type="signal peptide" evidence="2">
    <location>
        <begin position="1"/>
        <end position="20"/>
    </location>
</feature>
<sequence length="336" mass="38743">MNKILYITLCLSQIICICVSQGIKLPDEVPEIEERRNGRNLFDLIGFGSQELDPYQIKLKQLCLNGEFAECFKLQAVNSLGDFFTQNKYLISPAIKIVTLPETQLRSLQNDPIEYVAETRDSDSEWDQLQKFVLRKAERFIKATAFEVQVPDVLQQDERLSPRFIDDAFEETDLFEDRKTSLHNKHRLKKMIIPMLLILKLFKLKLLLFLPFVLGLAGIKKLLGFAAFVLPGALAYFKVCKPNFGLFKNPIQQYTPQYNSNGFGFGGASSNFQNYYKESHPTSDFSNLYHDNSHYRDANGYNQDSIKFNDDSSIHDLPYQGYSEYRNKNVNFTSES</sequence>
<proteinExistence type="predicted"/>
<keyword evidence="1" id="KW-0812">Transmembrane</keyword>
<reference evidence="3" key="1">
    <citation type="submission" date="2018-07" db="EMBL/GenBank/DDBJ databases">
        <authorList>
            <person name="Quirk P.G."/>
            <person name="Krulwich T.A."/>
        </authorList>
    </citation>
    <scope>NUCLEOTIDE SEQUENCE</scope>
</reference>
<keyword evidence="1" id="KW-0472">Membrane</keyword>
<dbReference type="VEuPathDB" id="VectorBase:CSON001867"/>
<evidence type="ECO:0000313" key="3">
    <source>
        <dbReference type="EMBL" id="SSX29902.1"/>
    </source>
</evidence>
<organism evidence="3">
    <name type="scientific">Culicoides sonorensis</name>
    <name type="common">Biting midge</name>
    <dbReference type="NCBI Taxonomy" id="179676"/>
    <lineage>
        <taxon>Eukaryota</taxon>
        <taxon>Metazoa</taxon>
        <taxon>Ecdysozoa</taxon>
        <taxon>Arthropoda</taxon>
        <taxon>Hexapoda</taxon>
        <taxon>Insecta</taxon>
        <taxon>Pterygota</taxon>
        <taxon>Neoptera</taxon>
        <taxon>Endopterygota</taxon>
        <taxon>Diptera</taxon>
        <taxon>Nematocera</taxon>
        <taxon>Chironomoidea</taxon>
        <taxon>Ceratopogonidae</taxon>
        <taxon>Ceratopogoninae</taxon>
        <taxon>Culicoides</taxon>
        <taxon>Monoculicoides</taxon>
    </lineage>
</organism>
<gene>
    <name evidence="3" type="primary">CSON001867</name>
</gene>
<dbReference type="Pfam" id="PF07898">
    <property type="entry name" value="DUF1676"/>
    <property type="match status" value="1"/>
</dbReference>
<dbReference type="InterPro" id="IPR012464">
    <property type="entry name" value="DUF1676"/>
</dbReference>
<keyword evidence="1" id="KW-1133">Transmembrane helix</keyword>
<dbReference type="EMBL" id="UFQT01001300">
    <property type="protein sequence ID" value="SSX29902.1"/>
    <property type="molecule type" value="Genomic_DNA"/>
</dbReference>
<feature type="transmembrane region" description="Helical" evidence="1">
    <location>
        <begin position="192"/>
        <end position="216"/>
    </location>
</feature>
<evidence type="ECO:0000256" key="1">
    <source>
        <dbReference type="SAM" id="Phobius"/>
    </source>
</evidence>
<keyword evidence="2" id="KW-0732">Signal</keyword>
<feature type="chain" id="PRO_5016324759" evidence="2">
    <location>
        <begin position="21"/>
        <end position="336"/>
    </location>
</feature>
<dbReference type="PANTHER" id="PTHR21879">
    <property type="entry name" value="FI03362P-RELATED-RELATED"/>
    <property type="match status" value="1"/>
</dbReference>
<evidence type="ECO:0000256" key="2">
    <source>
        <dbReference type="SAM" id="SignalP"/>
    </source>
</evidence>
<accession>A0A336MHL8</accession>